<keyword evidence="6" id="KW-0732">Signal</keyword>
<evidence type="ECO:0000256" key="1">
    <source>
        <dbReference type="ARBA" id="ARBA00004141"/>
    </source>
</evidence>
<evidence type="ECO:0000256" key="5">
    <source>
        <dbReference type="SAM" id="Phobius"/>
    </source>
</evidence>
<feature type="signal peptide" evidence="6">
    <location>
        <begin position="1"/>
        <end position="18"/>
    </location>
</feature>
<feature type="chain" id="PRO_5005513502" evidence="6">
    <location>
        <begin position="19"/>
        <end position="265"/>
    </location>
</feature>
<evidence type="ECO:0000256" key="2">
    <source>
        <dbReference type="ARBA" id="ARBA00022692"/>
    </source>
</evidence>
<keyword evidence="3 5" id="KW-1133">Transmembrane helix</keyword>
<evidence type="ECO:0000256" key="3">
    <source>
        <dbReference type="ARBA" id="ARBA00022989"/>
    </source>
</evidence>
<evidence type="ECO:0000313" key="8">
    <source>
        <dbReference type="Proteomes" id="UP000037660"/>
    </source>
</evidence>
<sequence length="265" mass="26404">MSLAAAALAASAASAAGAAGLRVPGASFTRLWVYLGTSPLLWLTLTVTAYALAVRLQRRLGGSPFANPVPVAVIVIVAVLMLSGTPYRSYFDGAQFVHFLLGTATVALAVPLRRQWPAVRAALGPLALALVAGNLAGALVAMGVLKAFGAPAALVLSVAPKSVTAPVAMAIAERIGGVPELTAALVVLTGMLGATMATPLLNALRIRDVAARGLGTGIAAHGIGTARAFQISEVAGTFAGVGMAASTVAASLLVPLAARWVAALG</sequence>
<dbReference type="InterPro" id="IPR007300">
    <property type="entry name" value="CidB/LrgB"/>
</dbReference>
<evidence type="ECO:0000256" key="6">
    <source>
        <dbReference type="SAM" id="SignalP"/>
    </source>
</evidence>
<keyword evidence="8" id="KW-1185">Reference proteome</keyword>
<keyword evidence="4 5" id="KW-0472">Membrane</keyword>
<feature type="transmembrane region" description="Helical" evidence="5">
    <location>
        <begin position="65"/>
        <end position="87"/>
    </location>
</feature>
<reference evidence="8" key="1">
    <citation type="submission" date="2015-07" db="EMBL/GenBank/DDBJ databases">
        <title>Discovery of a poly(ethylene terephthalate assimilation.</title>
        <authorList>
            <person name="Yoshida S."/>
            <person name="Hiraga K."/>
            <person name="Takehana T."/>
            <person name="Taniguchi I."/>
            <person name="Yamaji H."/>
            <person name="Maeda Y."/>
            <person name="Toyohara K."/>
            <person name="Miyamoto K."/>
            <person name="Kimura Y."/>
            <person name="Oda K."/>
        </authorList>
    </citation>
    <scope>NUCLEOTIDE SEQUENCE [LARGE SCALE GENOMIC DNA]</scope>
    <source>
        <strain evidence="8">NBRC 110686 / TISTR 2288 / 201-F6</strain>
    </source>
</reference>
<comment type="caution">
    <text evidence="7">The sequence shown here is derived from an EMBL/GenBank/DDBJ whole genome shotgun (WGS) entry which is preliminary data.</text>
</comment>
<dbReference type="AlphaFoldDB" id="A0A0K8NY25"/>
<dbReference type="PANTHER" id="PTHR30249:SF0">
    <property type="entry name" value="PLASTIDAL GLYCOLATE_GLYCERATE TRANSLOCATOR 1, CHLOROPLASTIC"/>
    <property type="match status" value="1"/>
</dbReference>
<feature type="transmembrane region" description="Helical" evidence="5">
    <location>
        <begin position="31"/>
        <end position="53"/>
    </location>
</feature>
<feature type="transmembrane region" description="Helical" evidence="5">
    <location>
        <begin position="122"/>
        <end position="145"/>
    </location>
</feature>
<dbReference type="Proteomes" id="UP000037660">
    <property type="component" value="Unassembled WGS sequence"/>
</dbReference>
<keyword evidence="2 5" id="KW-0812">Transmembrane</keyword>
<proteinExistence type="predicted"/>
<dbReference type="EMBL" id="BBYR01000011">
    <property type="protein sequence ID" value="GAP34835.1"/>
    <property type="molecule type" value="Genomic_DNA"/>
</dbReference>
<dbReference type="STRING" id="1547922.ISF6_0318"/>
<comment type="subcellular location">
    <subcellularLocation>
        <location evidence="1">Membrane</location>
        <topology evidence="1">Multi-pass membrane protein</topology>
    </subcellularLocation>
</comment>
<evidence type="ECO:0000256" key="4">
    <source>
        <dbReference type="ARBA" id="ARBA00023136"/>
    </source>
</evidence>
<accession>A0A0K8NY25</accession>
<reference evidence="7 8" key="2">
    <citation type="journal article" date="2016" name="Science">
        <title>A bacterium that degrades and assimilates poly(ethylene terephthalate).</title>
        <authorList>
            <person name="Yoshida S."/>
            <person name="Hiraga K."/>
            <person name="Takehana T."/>
            <person name="Taniguchi I."/>
            <person name="Yamaji H."/>
            <person name="Maeda Y."/>
            <person name="Toyohara K."/>
            <person name="Miyamoto K."/>
            <person name="Kimura Y."/>
            <person name="Oda K."/>
        </authorList>
    </citation>
    <scope>NUCLEOTIDE SEQUENCE [LARGE SCALE GENOMIC DNA]</scope>
    <source>
        <strain evidence="8">NBRC 110686 / TISTR 2288 / 201-F6</strain>
    </source>
</reference>
<protein>
    <submittedName>
        <fullName evidence="7">LrgA-associated membrane protein LrgB</fullName>
    </submittedName>
</protein>
<dbReference type="GO" id="GO:0016020">
    <property type="term" value="C:membrane"/>
    <property type="evidence" value="ECO:0007669"/>
    <property type="project" value="UniProtKB-SubCell"/>
</dbReference>
<dbReference type="PANTHER" id="PTHR30249">
    <property type="entry name" value="PUTATIVE SEROTONIN TRANSPORTER"/>
    <property type="match status" value="1"/>
</dbReference>
<feature type="transmembrane region" description="Helical" evidence="5">
    <location>
        <begin position="183"/>
        <end position="204"/>
    </location>
</feature>
<gene>
    <name evidence="7" type="ORF">ISF6_0318</name>
</gene>
<evidence type="ECO:0000313" key="7">
    <source>
        <dbReference type="EMBL" id="GAP34835.1"/>
    </source>
</evidence>
<name>A0A0K8NY25_PISS1</name>
<dbReference type="Pfam" id="PF04172">
    <property type="entry name" value="LrgB"/>
    <property type="match status" value="1"/>
</dbReference>
<organism evidence="7 8">
    <name type="scientific">Piscinibacter sakaiensis</name>
    <name type="common">Ideonella sakaiensis</name>
    <dbReference type="NCBI Taxonomy" id="1547922"/>
    <lineage>
        <taxon>Bacteria</taxon>
        <taxon>Pseudomonadati</taxon>
        <taxon>Pseudomonadota</taxon>
        <taxon>Betaproteobacteria</taxon>
        <taxon>Burkholderiales</taxon>
        <taxon>Sphaerotilaceae</taxon>
        <taxon>Piscinibacter</taxon>
    </lineage>
</organism>
<feature type="transmembrane region" description="Helical" evidence="5">
    <location>
        <begin position="93"/>
        <end position="110"/>
    </location>
</feature>